<name>A0A8D0GVC7_SPHPU</name>
<reference evidence="1" key="1">
    <citation type="submission" date="2025-08" db="UniProtKB">
        <authorList>
            <consortium name="Ensembl"/>
        </authorList>
    </citation>
    <scope>IDENTIFICATION</scope>
</reference>
<organism evidence="1 2">
    <name type="scientific">Sphenodon punctatus</name>
    <name type="common">Tuatara</name>
    <name type="synonym">Hatteria punctata</name>
    <dbReference type="NCBI Taxonomy" id="8508"/>
    <lineage>
        <taxon>Eukaryota</taxon>
        <taxon>Metazoa</taxon>
        <taxon>Chordata</taxon>
        <taxon>Craniata</taxon>
        <taxon>Vertebrata</taxon>
        <taxon>Euteleostomi</taxon>
        <taxon>Lepidosauria</taxon>
        <taxon>Sphenodontia</taxon>
        <taxon>Sphenodontidae</taxon>
        <taxon>Sphenodon</taxon>
    </lineage>
</organism>
<accession>A0A8D0GVC7</accession>
<dbReference type="Ensembl" id="ENSSPUT00000012040.1">
    <property type="protein sequence ID" value="ENSSPUP00000011300.1"/>
    <property type="gene ID" value="ENSSPUG00000008673.1"/>
</dbReference>
<evidence type="ECO:0000313" key="2">
    <source>
        <dbReference type="Proteomes" id="UP000694392"/>
    </source>
</evidence>
<proteinExistence type="predicted"/>
<protein>
    <submittedName>
        <fullName evidence="1">Uncharacterized protein</fullName>
    </submittedName>
</protein>
<dbReference type="AlphaFoldDB" id="A0A8D0GVC7"/>
<sequence length="337" mass="36020">MASCIAPRKDFPGTDVFASRDGISIVRSDLGCFLRAPNLHSGQGLEVWPLHPACRGGDHYVGDPASSSVYILRGGTFCRAPELGAEPAPSSLPLHPSCQDGDHYSSNGSHFHVLFLARGVVLSVADLATGADAKEAPLEPASRHGLYYYTADSTHLAFLSMDGDHGLRGHLVSRAGSEETFPIHPDVAAFLPGGLALSHGAAFGAWECVKIISNELDVPLPGTHEITRKVGFAQKALPWKVPAGGSLEVGALTTALLQSQFSLPSAYGGLGLRTEQEEWEEAAEEGEPLRVILQPRQKLYWWQYCLGLGTDPLLFCRSLKVTRSPVPPANVPLPTAD</sequence>
<dbReference type="Proteomes" id="UP000694392">
    <property type="component" value="Unplaced"/>
</dbReference>
<reference evidence="1" key="2">
    <citation type="submission" date="2025-09" db="UniProtKB">
        <authorList>
            <consortium name="Ensembl"/>
        </authorList>
    </citation>
    <scope>IDENTIFICATION</scope>
</reference>
<dbReference type="GeneTree" id="ENSGT00990000204150"/>
<evidence type="ECO:0000313" key="1">
    <source>
        <dbReference type="Ensembl" id="ENSSPUP00000011300.1"/>
    </source>
</evidence>
<dbReference type="OMA" id="RQKLYWW"/>
<keyword evidence="2" id="KW-1185">Reference proteome</keyword>